<feature type="transmembrane region" description="Helical" evidence="6">
    <location>
        <begin position="298"/>
        <end position="315"/>
    </location>
</feature>
<reference evidence="8" key="1">
    <citation type="submission" date="2021-01" db="EMBL/GenBank/DDBJ databases">
        <authorList>
            <consortium name="Genoscope - CEA"/>
            <person name="William W."/>
        </authorList>
    </citation>
    <scope>NUCLEOTIDE SEQUENCE</scope>
</reference>
<evidence type="ECO:0000259" key="7">
    <source>
        <dbReference type="PROSITE" id="PS50850"/>
    </source>
</evidence>
<comment type="subcellular location">
    <subcellularLocation>
        <location evidence="1">Membrane</location>
        <topology evidence="1">Multi-pass membrane protein</topology>
    </subcellularLocation>
</comment>
<gene>
    <name evidence="8" type="ORF">PPENT_87.1.T0920090</name>
</gene>
<organism evidence="8 9">
    <name type="scientific">Paramecium pentaurelia</name>
    <dbReference type="NCBI Taxonomy" id="43138"/>
    <lineage>
        <taxon>Eukaryota</taxon>
        <taxon>Sar</taxon>
        <taxon>Alveolata</taxon>
        <taxon>Ciliophora</taxon>
        <taxon>Intramacronucleata</taxon>
        <taxon>Oligohymenophorea</taxon>
        <taxon>Peniculida</taxon>
        <taxon>Parameciidae</taxon>
        <taxon>Paramecium</taxon>
    </lineage>
</organism>
<proteinExistence type="predicted"/>
<dbReference type="AlphaFoldDB" id="A0A8S1WJ65"/>
<dbReference type="InterPro" id="IPR011701">
    <property type="entry name" value="MFS"/>
</dbReference>
<evidence type="ECO:0000256" key="6">
    <source>
        <dbReference type="SAM" id="Phobius"/>
    </source>
</evidence>
<keyword evidence="4 6" id="KW-1133">Transmembrane helix</keyword>
<sequence length="480" mass="53828">MKFLSEFSLLNIGNLICCLGLSVIAPFYPTYAEKFDVSGSLLGLIFAINPIGGILSSLIVGKILNKNNQTNLLSLGMLIQSIGMFCYPFLTFTTNRTLFIIISLLGRFISGFGAQTFVTPLYAIITQKYADSINQKMAITEFFSSFGYLCGPVIGSTLYSIGGFSFPFIVFGCFSVIIAIILKLNFEKQEKRAINKVNESVISDIYDIDCSSKSLFIDEENDVSIGYFDLIKYFPVSSSLFVILALCITFTFYYPTYAIFFEENFNIPPQHVGFYMSAVSLAYSIGALTISRISVNKSIAIFTGMVFVSISQFFMGPDPIMNISPRILITVIVKLINIYKLILFKRMKIQFNYYNLSIQINNSAQSIFGFFSAPPYIMALPKITEELQNRFQKSDHDKCIIELNINCYNSLASGLFNAVISTGDFLGPVFSGVMAEFFSFQRSCSFLGLYLVATTLLFLPNLFISKKIKKVQIKSYKEYL</sequence>
<protein>
    <recommendedName>
        <fullName evidence="7">Major facilitator superfamily (MFS) profile domain-containing protein</fullName>
    </recommendedName>
</protein>
<feature type="transmembrane region" description="Helical" evidence="6">
    <location>
        <begin position="137"/>
        <end position="159"/>
    </location>
</feature>
<dbReference type="GO" id="GO:0022857">
    <property type="term" value="F:transmembrane transporter activity"/>
    <property type="evidence" value="ECO:0007669"/>
    <property type="project" value="InterPro"/>
</dbReference>
<dbReference type="PANTHER" id="PTHR23506">
    <property type="entry name" value="GH10249P"/>
    <property type="match status" value="1"/>
</dbReference>
<dbReference type="EMBL" id="CAJJDO010000092">
    <property type="protein sequence ID" value="CAD8188785.1"/>
    <property type="molecule type" value="Genomic_DNA"/>
</dbReference>
<evidence type="ECO:0000256" key="3">
    <source>
        <dbReference type="ARBA" id="ARBA00022692"/>
    </source>
</evidence>
<feature type="transmembrane region" description="Helical" evidence="6">
    <location>
        <begin position="272"/>
        <end position="291"/>
    </location>
</feature>
<keyword evidence="3 6" id="KW-0812">Transmembrane</keyword>
<dbReference type="GO" id="GO:0016020">
    <property type="term" value="C:membrane"/>
    <property type="evidence" value="ECO:0007669"/>
    <property type="project" value="UniProtKB-SubCell"/>
</dbReference>
<dbReference type="InterPro" id="IPR020846">
    <property type="entry name" value="MFS_dom"/>
</dbReference>
<dbReference type="Proteomes" id="UP000689195">
    <property type="component" value="Unassembled WGS sequence"/>
</dbReference>
<evidence type="ECO:0000256" key="5">
    <source>
        <dbReference type="ARBA" id="ARBA00023136"/>
    </source>
</evidence>
<feature type="transmembrane region" description="Helical" evidence="6">
    <location>
        <begin position="327"/>
        <end position="344"/>
    </location>
</feature>
<dbReference type="Pfam" id="PF07690">
    <property type="entry name" value="MFS_1"/>
    <property type="match status" value="1"/>
</dbReference>
<dbReference type="PROSITE" id="PS50850">
    <property type="entry name" value="MFS"/>
    <property type="match status" value="1"/>
</dbReference>
<evidence type="ECO:0000313" key="8">
    <source>
        <dbReference type="EMBL" id="CAD8188785.1"/>
    </source>
</evidence>
<accession>A0A8S1WJ65</accession>
<feature type="transmembrane region" description="Helical" evidence="6">
    <location>
        <begin position="40"/>
        <end position="60"/>
    </location>
</feature>
<feature type="transmembrane region" description="Helical" evidence="6">
    <location>
        <begin position="98"/>
        <end position="125"/>
    </location>
</feature>
<evidence type="ECO:0000256" key="4">
    <source>
        <dbReference type="ARBA" id="ARBA00022989"/>
    </source>
</evidence>
<feature type="transmembrane region" description="Helical" evidence="6">
    <location>
        <begin position="240"/>
        <end position="260"/>
    </location>
</feature>
<feature type="domain" description="Major facilitator superfamily (MFS) profile" evidence="7">
    <location>
        <begin position="1"/>
        <end position="190"/>
    </location>
</feature>
<keyword evidence="9" id="KW-1185">Reference proteome</keyword>
<feature type="transmembrane region" description="Helical" evidence="6">
    <location>
        <begin position="165"/>
        <end position="186"/>
    </location>
</feature>
<dbReference type="PANTHER" id="PTHR23506:SF26">
    <property type="entry name" value="MFS-TYPE TRANSPORTER SLC18B1"/>
    <property type="match status" value="1"/>
</dbReference>
<evidence type="ECO:0000256" key="2">
    <source>
        <dbReference type="ARBA" id="ARBA00022448"/>
    </source>
</evidence>
<comment type="caution">
    <text evidence="8">The sequence shown here is derived from an EMBL/GenBank/DDBJ whole genome shotgun (WGS) entry which is preliminary data.</text>
</comment>
<keyword evidence="2" id="KW-0813">Transport</keyword>
<dbReference type="InterPro" id="IPR050930">
    <property type="entry name" value="MFS_Vesicular_Transporter"/>
</dbReference>
<keyword evidence="5 6" id="KW-0472">Membrane</keyword>
<feature type="transmembrane region" description="Helical" evidence="6">
    <location>
        <begin position="72"/>
        <end position="92"/>
    </location>
</feature>
<dbReference type="OrthoDB" id="303432at2759"/>
<evidence type="ECO:0000313" key="9">
    <source>
        <dbReference type="Proteomes" id="UP000689195"/>
    </source>
</evidence>
<feature type="transmembrane region" description="Helical" evidence="6">
    <location>
        <begin position="415"/>
        <end position="435"/>
    </location>
</feature>
<feature type="transmembrane region" description="Helical" evidence="6">
    <location>
        <begin position="7"/>
        <end position="28"/>
    </location>
</feature>
<evidence type="ECO:0000256" key="1">
    <source>
        <dbReference type="ARBA" id="ARBA00004141"/>
    </source>
</evidence>
<name>A0A8S1WJ65_9CILI</name>
<feature type="transmembrane region" description="Helical" evidence="6">
    <location>
        <begin position="447"/>
        <end position="464"/>
    </location>
</feature>